<organism evidence="2 3">
    <name type="scientific">Rickenella mellea</name>
    <dbReference type="NCBI Taxonomy" id="50990"/>
    <lineage>
        <taxon>Eukaryota</taxon>
        <taxon>Fungi</taxon>
        <taxon>Dikarya</taxon>
        <taxon>Basidiomycota</taxon>
        <taxon>Agaricomycotina</taxon>
        <taxon>Agaricomycetes</taxon>
        <taxon>Hymenochaetales</taxon>
        <taxon>Rickenellaceae</taxon>
        <taxon>Rickenella</taxon>
    </lineage>
</organism>
<evidence type="ECO:0000256" key="1">
    <source>
        <dbReference type="SAM" id="MobiDB-lite"/>
    </source>
</evidence>
<gene>
    <name evidence="2" type="ORF">BD410DRAFT_793253</name>
</gene>
<dbReference type="EMBL" id="ML170207">
    <property type="protein sequence ID" value="TDL18535.1"/>
    <property type="molecule type" value="Genomic_DNA"/>
</dbReference>
<evidence type="ECO:0000313" key="2">
    <source>
        <dbReference type="EMBL" id="TDL18535.1"/>
    </source>
</evidence>
<name>A0A4Y7PTQ0_9AGAM</name>
<feature type="compositionally biased region" description="Polar residues" evidence="1">
    <location>
        <begin position="1"/>
        <end position="13"/>
    </location>
</feature>
<reference evidence="2 3" key="1">
    <citation type="submission" date="2018-06" db="EMBL/GenBank/DDBJ databases">
        <title>A transcriptomic atlas of mushroom development highlights an independent origin of complex multicellularity.</title>
        <authorList>
            <consortium name="DOE Joint Genome Institute"/>
            <person name="Krizsan K."/>
            <person name="Almasi E."/>
            <person name="Merenyi Z."/>
            <person name="Sahu N."/>
            <person name="Viragh M."/>
            <person name="Koszo T."/>
            <person name="Mondo S."/>
            <person name="Kiss B."/>
            <person name="Balint B."/>
            <person name="Kues U."/>
            <person name="Barry K."/>
            <person name="Hegedus J.C."/>
            <person name="Henrissat B."/>
            <person name="Johnson J."/>
            <person name="Lipzen A."/>
            <person name="Ohm R."/>
            <person name="Nagy I."/>
            <person name="Pangilinan J."/>
            <person name="Yan J."/>
            <person name="Xiong Y."/>
            <person name="Grigoriev I.V."/>
            <person name="Hibbett D.S."/>
            <person name="Nagy L.G."/>
        </authorList>
    </citation>
    <scope>NUCLEOTIDE SEQUENCE [LARGE SCALE GENOMIC DNA]</scope>
    <source>
        <strain evidence="2 3">SZMC22713</strain>
    </source>
</reference>
<dbReference type="VEuPathDB" id="FungiDB:BD410DRAFT_793253"/>
<protein>
    <submittedName>
        <fullName evidence="2">Uncharacterized protein</fullName>
    </submittedName>
</protein>
<dbReference type="Proteomes" id="UP000294933">
    <property type="component" value="Unassembled WGS sequence"/>
</dbReference>
<keyword evidence="3" id="KW-1185">Reference proteome</keyword>
<dbReference type="AlphaFoldDB" id="A0A4Y7PTQ0"/>
<proteinExistence type="predicted"/>
<accession>A0A4Y7PTQ0</accession>
<evidence type="ECO:0000313" key="3">
    <source>
        <dbReference type="Proteomes" id="UP000294933"/>
    </source>
</evidence>
<feature type="compositionally biased region" description="Basic and acidic residues" evidence="1">
    <location>
        <begin position="17"/>
        <end position="33"/>
    </location>
</feature>
<sequence>MNIPPQFSTQNTGPHKPQHEENSPDNGRDDTPKRPPNPNPCAACSLPTVKSKVCPLFIPSLRY</sequence>
<feature type="region of interest" description="Disordered" evidence="1">
    <location>
        <begin position="1"/>
        <end position="43"/>
    </location>
</feature>